<dbReference type="AlphaFoldDB" id="A0AAV4QPR7"/>
<name>A0AAV4QPR7_CAEEX</name>
<evidence type="ECO:0000313" key="2">
    <source>
        <dbReference type="EMBL" id="GIY11227.1"/>
    </source>
</evidence>
<dbReference type="Proteomes" id="UP001054945">
    <property type="component" value="Unassembled WGS sequence"/>
</dbReference>
<comment type="caution">
    <text evidence="2">The sequence shown here is derived from an EMBL/GenBank/DDBJ whole genome shotgun (WGS) entry which is preliminary data.</text>
</comment>
<feature type="region of interest" description="Disordered" evidence="1">
    <location>
        <begin position="33"/>
        <end position="62"/>
    </location>
</feature>
<gene>
    <name evidence="2" type="ORF">CEXT_131731</name>
</gene>
<evidence type="ECO:0000313" key="3">
    <source>
        <dbReference type="Proteomes" id="UP001054945"/>
    </source>
</evidence>
<protein>
    <submittedName>
        <fullName evidence="2">Uncharacterized protein</fullName>
    </submittedName>
</protein>
<organism evidence="2 3">
    <name type="scientific">Caerostris extrusa</name>
    <name type="common">Bark spider</name>
    <name type="synonym">Caerostris bankana</name>
    <dbReference type="NCBI Taxonomy" id="172846"/>
    <lineage>
        <taxon>Eukaryota</taxon>
        <taxon>Metazoa</taxon>
        <taxon>Ecdysozoa</taxon>
        <taxon>Arthropoda</taxon>
        <taxon>Chelicerata</taxon>
        <taxon>Arachnida</taxon>
        <taxon>Araneae</taxon>
        <taxon>Araneomorphae</taxon>
        <taxon>Entelegynae</taxon>
        <taxon>Araneoidea</taxon>
        <taxon>Araneidae</taxon>
        <taxon>Caerostris</taxon>
    </lineage>
</organism>
<proteinExistence type="predicted"/>
<dbReference type="EMBL" id="BPLR01006619">
    <property type="protein sequence ID" value="GIY11227.1"/>
    <property type="molecule type" value="Genomic_DNA"/>
</dbReference>
<reference evidence="2 3" key="1">
    <citation type="submission" date="2021-06" db="EMBL/GenBank/DDBJ databases">
        <title>Caerostris extrusa draft genome.</title>
        <authorList>
            <person name="Kono N."/>
            <person name="Arakawa K."/>
        </authorList>
    </citation>
    <scope>NUCLEOTIDE SEQUENCE [LARGE SCALE GENOMIC DNA]</scope>
</reference>
<evidence type="ECO:0000256" key="1">
    <source>
        <dbReference type="SAM" id="MobiDB-lite"/>
    </source>
</evidence>
<accession>A0AAV4QPR7</accession>
<keyword evidence="3" id="KW-1185">Reference proteome</keyword>
<feature type="compositionally biased region" description="Basic residues" evidence="1">
    <location>
        <begin position="48"/>
        <end position="60"/>
    </location>
</feature>
<sequence length="105" mass="12448">MLRIRARNQIPFPNCCGLSSLEQWIEELHFHNQPNKRSRATSTERKNRPLYRGRGRSRRRYSPDGKLCYHQFTFGSRYFPEKCKPHVIGKTCPSSRFKISGQLFC</sequence>